<proteinExistence type="predicted"/>
<dbReference type="AlphaFoldDB" id="A0A936EZM6"/>
<dbReference type="InterPro" id="IPR036527">
    <property type="entry name" value="SCP2_sterol-bd_dom_sf"/>
</dbReference>
<dbReference type="PANTHER" id="PTHR10094:SF25">
    <property type="entry name" value="SCP2 STEROL-BINDING DOMAIN-CONTAINING PROTEIN 1"/>
    <property type="match status" value="1"/>
</dbReference>
<evidence type="ECO:0000313" key="2">
    <source>
        <dbReference type="EMBL" id="MBK8571409.1"/>
    </source>
</evidence>
<accession>A0A936EZM6</accession>
<protein>
    <submittedName>
        <fullName evidence="2">SCP2 sterol-binding domain-containing protein</fullName>
    </submittedName>
</protein>
<dbReference type="Pfam" id="PF02036">
    <property type="entry name" value="SCP2"/>
    <property type="match status" value="3"/>
</dbReference>
<dbReference type="SUPFAM" id="SSF55718">
    <property type="entry name" value="SCP-like"/>
    <property type="match status" value="3"/>
</dbReference>
<evidence type="ECO:0000313" key="3">
    <source>
        <dbReference type="Proteomes" id="UP000709959"/>
    </source>
</evidence>
<reference evidence="2 3" key="1">
    <citation type="submission" date="2020-10" db="EMBL/GenBank/DDBJ databases">
        <title>Connecting structure to function with the recovery of over 1000 high-quality activated sludge metagenome-assembled genomes encoding full-length rRNA genes using long-read sequencing.</title>
        <authorList>
            <person name="Singleton C.M."/>
            <person name="Petriglieri F."/>
            <person name="Kristensen J.M."/>
            <person name="Kirkegaard R.H."/>
            <person name="Michaelsen T.Y."/>
            <person name="Andersen M.H."/>
            <person name="Karst S.M."/>
            <person name="Dueholm M.S."/>
            <person name="Nielsen P.H."/>
            <person name="Albertsen M."/>
        </authorList>
    </citation>
    <scope>NUCLEOTIDE SEQUENCE [LARGE SCALE GENOMIC DNA]</scope>
    <source>
        <strain evidence="2">OdNE_18-Q3-R46-58_MAXAC.008</strain>
    </source>
</reference>
<feature type="domain" description="SCP2" evidence="1">
    <location>
        <begin position="40"/>
        <end position="118"/>
    </location>
</feature>
<dbReference type="PANTHER" id="PTHR10094">
    <property type="entry name" value="STEROL CARRIER PROTEIN 2 SCP-2 FAMILY PROTEIN"/>
    <property type="match status" value="1"/>
</dbReference>
<gene>
    <name evidence="2" type="ORF">IPN91_01970</name>
</gene>
<dbReference type="GO" id="GO:0005829">
    <property type="term" value="C:cytosol"/>
    <property type="evidence" value="ECO:0007669"/>
    <property type="project" value="TreeGrafter"/>
</dbReference>
<name>A0A936EZM6_9BACT</name>
<sequence length="416" mass="44185">MLDPTQHFEVDLMALTVDGIFSLMPELFLPEKAQGLTVSVYYQVTGEGGGDYTCLIENGAFSLKREAKPDATSVVTIGAEDWIALNEGKLDPMQAFMTGKLKGTGDLGLLQKFPKFFKKPQKQGGPVKPLKDLVPGRLSLAGAGLKVRVGGESWGEGAEVAGDEAAVRSLLCGISDPGPSLLGGQLRFTGDMGLLRKAWKTWSSEPEITFPDTPGGKALATLRKRYKGGATGTLEVKVDGVPYRLDFSPEGLDLRPGEVEGGAALGISDADFAALNAGKLNLVAALLGGAITVKGDMSQVAAYTAHFEADVNPAQGLLESMPDRFNPEKAGDLEAVVGYQIDDTAYTLLIRNGACLVFPRLLKPCDTLLKAKADDFVAMSTGTLNAQEAFMTGKIQIEGDPLLMQKVAKSFRRPEA</sequence>
<feature type="domain" description="SCP2" evidence="1">
    <location>
        <begin position="326"/>
        <end position="410"/>
    </location>
</feature>
<evidence type="ECO:0000259" key="1">
    <source>
        <dbReference type="Pfam" id="PF02036"/>
    </source>
</evidence>
<dbReference type="InterPro" id="IPR003033">
    <property type="entry name" value="SCP2_sterol-bd_dom"/>
</dbReference>
<dbReference type="Proteomes" id="UP000709959">
    <property type="component" value="Unassembled WGS sequence"/>
</dbReference>
<dbReference type="EMBL" id="JADKCH010000001">
    <property type="protein sequence ID" value="MBK8571409.1"/>
    <property type="molecule type" value="Genomic_DNA"/>
</dbReference>
<comment type="caution">
    <text evidence="2">The sequence shown here is derived from an EMBL/GenBank/DDBJ whole genome shotgun (WGS) entry which is preliminary data.</text>
</comment>
<dbReference type="Gene3D" id="3.30.1050.10">
    <property type="entry name" value="SCP2 sterol-binding domain"/>
    <property type="match status" value="3"/>
</dbReference>
<organism evidence="2 3">
    <name type="scientific">Candidatus Geothrix odensensis</name>
    <dbReference type="NCBI Taxonomy" id="2954440"/>
    <lineage>
        <taxon>Bacteria</taxon>
        <taxon>Pseudomonadati</taxon>
        <taxon>Acidobacteriota</taxon>
        <taxon>Holophagae</taxon>
        <taxon>Holophagales</taxon>
        <taxon>Holophagaceae</taxon>
        <taxon>Geothrix</taxon>
    </lineage>
</organism>
<feature type="domain" description="SCP2" evidence="1">
    <location>
        <begin position="231"/>
        <end position="302"/>
    </location>
</feature>